<dbReference type="Proteomes" id="UP000648663">
    <property type="component" value="Unassembled WGS sequence"/>
</dbReference>
<dbReference type="Gene3D" id="3.40.50.1820">
    <property type="entry name" value="alpha/beta hydrolase"/>
    <property type="match status" value="1"/>
</dbReference>
<gene>
    <name evidence="2" type="ORF">GCM10011589_40850</name>
</gene>
<dbReference type="PANTHER" id="PTHR43056:SF5">
    <property type="entry name" value="PEPTIDASE S9 PROLYL OLIGOPEPTIDASE CATALYTIC DOMAIN-CONTAINING PROTEIN"/>
    <property type="match status" value="1"/>
</dbReference>
<dbReference type="InterPro" id="IPR050585">
    <property type="entry name" value="Xaa-Pro_dipeptidyl-ppase/CocE"/>
</dbReference>
<accession>A0ABQ2G8P5</accession>
<dbReference type="Pfam" id="PF00326">
    <property type="entry name" value="Peptidase_S9"/>
    <property type="match status" value="1"/>
</dbReference>
<dbReference type="EMBL" id="BMMI01000008">
    <property type="protein sequence ID" value="GGL80453.1"/>
    <property type="molecule type" value="Genomic_DNA"/>
</dbReference>
<dbReference type="InterPro" id="IPR011042">
    <property type="entry name" value="6-blade_b-propeller_TolB-like"/>
</dbReference>
<organism evidence="2 3">
    <name type="scientific">Modestobacter marinus</name>
    <dbReference type="NCBI Taxonomy" id="477641"/>
    <lineage>
        <taxon>Bacteria</taxon>
        <taxon>Bacillati</taxon>
        <taxon>Actinomycetota</taxon>
        <taxon>Actinomycetes</taxon>
        <taxon>Geodermatophilales</taxon>
        <taxon>Geodermatophilaceae</taxon>
        <taxon>Modestobacter</taxon>
    </lineage>
</organism>
<feature type="domain" description="Peptidase S9 prolyl oligopeptidase catalytic" evidence="1">
    <location>
        <begin position="503"/>
        <end position="718"/>
    </location>
</feature>
<evidence type="ECO:0000313" key="3">
    <source>
        <dbReference type="Proteomes" id="UP000648663"/>
    </source>
</evidence>
<proteinExistence type="predicted"/>
<dbReference type="PANTHER" id="PTHR43056">
    <property type="entry name" value="PEPTIDASE S9 PROLYL OLIGOPEPTIDASE"/>
    <property type="match status" value="1"/>
</dbReference>
<comment type="caution">
    <text evidence="2">The sequence shown here is derived from an EMBL/GenBank/DDBJ whole genome shotgun (WGS) entry which is preliminary data.</text>
</comment>
<sequence>MAGGRFLAAVLPERGRVEALPRAGARFDVDARAGMRQTVMAEPVAGVHSGPRVRLGLSRRPAGRLASVTGVTAPEQTLPHGSWPTPITSELVVRAAARLGEVVVDGADVWWAEGRPSEGGRTVLVRCAPDGTTTDLLPAPWNARTRVHEYGGGAWTVAAGTVWFTDFADQRLYRVEPGSSEPVAVTPEPALPAGVRYADLSPDGDGVLAVRETHTTSGLAAEVVNEVVRVAADGTVEVLVSGPDFVSDPRREPGGPALAYLRWDHPDMPWDSAQLVVRDGAGTDHVLAGGPGESVVQPVWGADATLWWLSDRTDVWALYRRRPHGEVELVFDAGSDIAGPQWVFGQSRFDLLDDGRVVLAYGRDGADRLAVLDTDGTAREFDLPYSAFGQVRSAPGRGEGAAGGLVCVAGGPASEPVVLRVAVDGATAVLRPARDLGLDPAWFSRPQHVTFPTEPGPSGVAEAHALVYPPTNPQVTGAEGELPPLLVLVHGGPTAAARPVLDLGVQYWTSRGFAVADVDYRGSTGYGRRYREALKGQWGVADLDDVVACARHLSSGDGPAGLRVDPARLAIRGGSAGGYTTLAALTFRPGVFAAGASHYGVADLAALAADTHKFESRYLDGLIAPFDPTAGPAGADVYAERSPINATDALDTPLAVFQGDEDRVVPPEQAELMVAALRAKGVPHAYVLFPGEQHGFRKAENIRTALDGELSFYAQVLGFSLPAEEGITPIEVARS</sequence>
<dbReference type="InterPro" id="IPR029058">
    <property type="entry name" value="AB_hydrolase_fold"/>
</dbReference>
<evidence type="ECO:0000313" key="2">
    <source>
        <dbReference type="EMBL" id="GGL80453.1"/>
    </source>
</evidence>
<dbReference type="Gene3D" id="2.120.10.30">
    <property type="entry name" value="TolB, C-terminal domain"/>
    <property type="match status" value="1"/>
</dbReference>
<dbReference type="InterPro" id="IPR001375">
    <property type="entry name" value="Peptidase_S9_cat"/>
</dbReference>
<dbReference type="SUPFAM" id="SSF53474">
    <property type="entry name" value="alpha/beta-Hydrolases"/>
    <property type="match status" value="1"/>
</dbReference>
<evidence type="ECO:0000259" key="1">
    <source>
        <dbReference type="Pfam" id="PF00326"/>
    </source>
</evidence>
<keyword evidence="3" id="KW-1185">Reference proteome</keyword>
<protein>
    <submittedName>
        <fullName evidence="2">Peptidase</fullName>
    </submittedName>
</protein>
<reference evidence="3" key="1">
    <citation type="journal article" date="2019" name="Int. J. Syst. Evol. Microbiol.">
        <title>The Global Catalogue of Microorganisms (GCM) 10K type strain sequencing project: providing services to taxonomists for standard genome sequencing and annotation.</title>
        <authorList>
            <consortium name="The Broad Institute Genomics Platform"/>
            <consortium name="The Broad Institute Genome Sequencing Center for Infectious Disease"/>
            <person name="Wu L."/>
            <person name="Ma J."/>
        </authorList>
    </citation>
    <scope>NUCLEOTIDE SEQUENCE [LARGE SCALE GENOMIC DNA]</scope>
    <source>
        <strain evidence="3">CGMCC 4.5581</strain>
    </source>
</reference>
<name>A0ABQ2G8P5_9ACTN</name>
<dbReference type="SUPFAM" id="SSF82171">
    <property type="entry name" value="DPP6 N-terminal domain-like"/>
    <property type="match status" value="1"/>
</dbReference>